<evidence type="ECO:0000313" key="10">
    <source>
        <dbReference type="Proteomes" id="UP000253314"/>
    </source>
</evidence>
<evidence type="ECO:0000259" key="8">
    <source>
        <dbReference type="Pfam" id="PF02525"/>
    </source>
</evidence>
<dbReference type="Proteomes" id="UP000253314">
    <property type="component" value="Unassembled WGS sequence"/>
</dbReference>
<dbReference type="RefSeq" id="WP_113804625.1">
    <property type="nucleotide sequence ID" value="NZ_QOCW01000002.1"/>
</dbReference>
<comment type="similarity">
    <text evidence="6">Belongs to the azoreductase type 1 family.</text>
</comment>
<name>A0A366Y196_9BACI</name>
<evidence type="ECO:0000256" key="7">
    <source>
        <dbReference type="SAM" id="Coils"/>
    </source>
</evidence>
<feature type="domain" description="Flavodoxin-like fold" evidence="8">
    <location>
        <begin position="3"/>
        <end position="203"/>
    </location>
</feature>
<dbReference type="Pfam" id="PF02525">
    <property type="entry name" value="Flavodoxin_2"/>
    <property type="match status" value="1"/>
</dbReference>
<dbReference type="NCBIfam" id="NF010075">
    <property type="entry name" value="PRK13556.1"/>
    <property type="match status" value="1"/>
</dbReference>
<comment type="catalytic activity">
    <reaction evidence="5">
        <text>N,N-dimethyl-1,4-phenylenediamine + anthranilate + 2 NAD(+) = 2-(4-dimethylaminophenyl)diazenylbenzoate + 2 NADH + 2 H(+)</text>
        <dbReference type="Rhea" id="RHEA:55872"/>
        <dbReference type="ChEBI" id="CHEBI:15378"/>
        <dbReference type="ChEBI" id="CHEBI:15783"/>
        <dbReference type="ChEBI" id="CHEBI:16567"/>
        <dbReference type="ChEBI" id="CHEBI:57540"/>
        <dbReference type="ChEBI" id="CHEBI:57945"/>
        <dbReference type="ChEBI" id="CHEBI:71579"/>
        <dbReference type="EC" id="1.7.1.17"/>
    </reaction>
    <physiologicalReaction direction="right-to-left" evidence="5">
        <dbReference type="Rhea" id="RHEA:55874"/>
    </physiologicalReaction>
</comment>
<dbReference type="GO" id="GO:0009055">
    <property type="term" value="F:electron transfer activity"/>
    <property type="evidence" value="ECO:0007669"/>
    <property type="project" value="UniProtKB-UniRule"/>
</dbReference>
<dbReference type="SUPFAM" id="SSF52218">
    <property type="entry name" value="Flavoproteins"/>
    <property type="match status" value="1"/>
</dbReference>
<dbReference type="EMBL" id="QOCW01000002">
    <property type="protein sequence ID" value="RBW71145.1"/>
    <property type="molecule type" value="Genomic_DNA"/>
</dbReference>
<dbReference type="InterPro" id="IPR050104">
    <property type="entry name" value="FMN-dep_NADH:Q_OxRdtase_AzoR1"/>
</dbReference>
<keyword evidence="1 6" id="KW-0285">Flavoprotein</keyword>
<dbReference type="PANTHER" id="PTHR43741:SF7">
    <property type="entry name" value="FMN-DEPENDENT NADH:QUINONE OXIDOREDUCTASE"/>
    <property type="match status" value="1"/>
</dbReference>
<comment type="catalytic activity">
    <reaction evidence="6">
        <text>2 a quinone + NADH + H(+) = 2 a 1,4-benzosemiquinone + NAD(+)</text>
        <dbReference type="Rhea" id="RHEA:65952"/>
        <dbReference type="ChEBI" id="CHEBI:15378"/>
        <dbReference type="ChEBI" id="CHEBI:57540"/>
        <dbReference type="ChEBI" id="CHEBI:57945"/>
        <dbReference type="ChEBI" id="CHEBI:132124"/>
        <dbReference type="ChEBI" id="CHEBI:134225"/>
    </reaction>
</comment>
<comment type="function">
    <text evidence="6">Also exhibits azoreductase activity. Catalyzes the reductive cleavage of the azo bond in aromatic azo compounds to the corresponding amines.</text>
</comment>
<dbReference type="EC" id="1.6.5.-" evidence="6"/>
<dbReference type="Gene3D" id="3.40.50.360">
    <property type="match status" value="1"/>
</dbReference>
<comment type="caution">
    <text evidence="9">The sequence shown here is derived from an EMBL/GenBank/DDBJ whole genome shotgun (WGS) entry which is preliminary data.</text>
</comment>
<keyword evidence="7" id="KW-0175">Coiled coil</keyword>
<feature type="coiled-coil region" evidence="7">
    <location>
        <begin position="183"/>
        <end position="210"/>
    </location>
</feature>
<evidence type="ECO:0000256" key="3">
    <source>
        <dbReference type="ARBA" id="ARBA00023002"/>
    </source>
</evidence>
<dbReference type="PANTHER" id="PTHR43741">
    <property type="entry name" value="FMN-DEPENDENT NADH-AZOREDUCTASE 1"/>
    <property type="match status" value="1"/>
</dbReference>
<keyword evidence="3 6" id="KW-0560">Oxidoreductase</keyword>
<sequence>MQKLLYITANPKPVDQSFGLSVGEAFIKEYEQHNKNDQIIRLDLYNTNIPYIDTDVFSGWGKLQTGSAFEELSNEEKNKVSAINTLTDQFISADKYVFVTPLWNFSFPPKMKAYIDTICIAGKTFKYTSEGPVGLLENKKAVHIQARGGIYSEGPAKELEFGDRYLRTVLNFIGITNIQSIFVEGMAQMANEAENIKEKAIEQAKIAAKDFAKEAVQV</sequence>
<evidence type="ECO:0000256" key="1">
    <source>
        <dbReference type="ARBA" id="ARBA00022630"/>
    </source>
</evidence>
<comment type="subunit">
    <text evidence="6">Homodimer.</text>
</comment>
<evidence type="ECO:0000256" key="2">
    <source>
        <dbReference type="ARBA" id="ARBA00022643"/>
    </source>
</evidence>
<comment type="function">
    <text evidence="6">Quinone reductase that provides resistance to thiol-specific stress caused by electrophilic quinones.</text>
</comment>
<gene>
    <name evidence="6" type="primary">azoR</name>
    <name evidence="9" type="ORF">DS031_03970</name>
</gene>
<protein>
    <recommendedName>
        <fullName evidence="6">FMN dependent NADH:quinone oxidoreductase</fullName>
        <ecNumber evidence="6">1.6.5.-</ecNumber>
    </recommendedName>
    <alternativeName>
        <fullName evidence="6">Azo-dye reductase</fullName>
    </alternativeName>
    <alternativeName>
        <fullName evidence="6">FMN-dependent NADH-azo compound oxidoreductase</fullName>
    </alternativeName>
    <alternativeName>
        <fullName evidence="6">FMN-dependent NADH-azoreductase</fullName>
        <ecNumber evidence="6">1.7.1.17</ecNumber>
    </alternativeName>
</protein>
<dbReference type="InterPro" id="IPR029039">
    <property type="entry name" value="Flavoprotein-like_sf"/>
</dbReference>
<dbReference type="GO" id="GO:0010181">
    <property type="term" value="F:FMN binding"/>
    <property type="evidence" value="ECO:0007669"/>
    <property type="project" value="UniProtKB-UniRule"/>
</dbReference>
<comment type="caution">
    <text evidence="6">Lacks conserved residue(s) required for the propagation of feature annotation.</text>
</comment>
<dbReference type="GO" id="GO:0016655">
    <property type="term" value="F:oxidoreductase activity, acting on NAD(P)H, quinone or similar compound as acceptor"/>
    <property type="evidence" value="ECO:0007669"/>
    <property type="project" value="InterPro"/>
</dbReference>
<dbReference type="OrthoDB" id="9805013at2"/>
<dbReference type="InterPro" id="IPR003680">
    <property type="entry name" value="Flavodoxin_fold"/>
</dbReference>
<dbReference type="GO" id="GO:0016652">
    <property type="term" value="F:oxidoreductase activity, acting on NAD(P)H as acceptor"/>
    <property type="evidence" value="ECO:0007669"/>
    <property type="project" value="UniProtKB-UniRule"/>
</dbReference>
<keyword evidence="10" id="KW-1185">Reference proteome</keyword>
<keyword evidence="2 6" id="KW-0288">FMN</keyword>
<evidence type="ECO:0000256" key="5">
    <source>
        <dbReference type="ARBA" id="ARBA00048542"/>
    </source>
</evidence>
<reference evidence="9 10" key="1">
    <citation type="submission" date="2018-07" db="EMBL/GenBank/DDBJ databases">
        <title>Lottiidibacillus patelloidae gen. nov., sp. nov., isolated from the intestinal tract of a marine limpet and the reclassification of B. taeanensis BH030017T, B. algicola KMM 3737T and B. hwajinpoensis SW-72T as genus Lottiidibacillus.</title>
        <authorList>
            <person name="Liu R."/>
            <person name="Huang Z."/>
        </authorList>
    </citation>
    <scope>NUCLEOTIDE SEQUENCE [LARGE SCALE GENOMIC DNA]</scope>
    <source>
        <strain evidence="9 10">BH030017</strain>
    </source>
</reference>
<dbReference type="InterPro" id="IPR023048">
    <property type="entry name" value="NADH:quinone_OxRdtase_FMN_depd"/>
</dbReference>
<dbReference type="EC" id="1.7.1.17" evidence="6"/>
<proteinExistence type="inferred from homology"/>
<comment type="cofactor">
    <cofactor evidence="6">
        <name>FMN</name>
        <dbReference type="ChEBI" id="CHEBI:58210"/>
    </cofactor>
    <text evidence="6">Binds 1 FMN per subunit.</text>
</comment>
<accession>A0A366Y196</accession>
<evidence type="ECO:0000256" key="6">
    <source>
        <dbReference type="HAMAP-Rule" id="MF_01216"/>
    </source>
</evidence>
<organism evidence="9 10">
    <name type="scientific">Bacillus taeanensis</name>
    <dbReference type="NCBI Taxonomy" id="273032"/>
    <lineage>
        <taxon>Bacteria</taxon>
        <taxon>Bacillati</taxon>
        <taxon>Bacillota</taxon>
        <taxon>Bacilli</taxon>
        <taxon>Bacillales</taxon>
        <taxon>Bacillaceae</taxon>
        <taxon>Bacillus</taxon>
    </lineage>
</organism>
<evidence type="ECO:0000256" key="4">
    <source>
        <dbReference type="ARBA" id="ARBA00023027"/>
    </source>
</evidence>
<evidence type="ECO:0000313" key="9">
    <source>
        <dbReference type="EMBL" id="RBW71145.1"/>
    </source>
</evidence>
<keyword evidence="4 6" id="KW-0520">NAD</keyword>
<dbReference type="HAMAP" id="MF_01216">
    <property type="entry name" value="Azoreductase_type1"/>
    <property type="match status" value="1"/>
</dbReference>
<dbReference type="AlphaFoldDB" id="A0A366Y196"/>